<dbReference type="PANTHER" id="PTHR33696:SF20">
    <property type="entry name" value="DUF688 FAMILY PROTEIN"/>
    <property type="match status" value="1"/>
</dbReference>
<protein>
    <submittedName>
        <fullName evidence="3">Uncharacterized protein</fullName>
    </submittedName>
</protein>
<sequence>MASQIQPPKFSFISPYQKEMSHKKAHTQGNVPFSWEDSPGVSKFIHHEVQKFQLHDLNLSSSLSPPSSDKCGSSEEASTKRIKIPPPPCAAQLPVRSSSTKGSLRRHEDDPFYVAYKACTKSTKSGKLLSGEGSKIVVSSLVRNMFAFSCKHSSDVRDESLIRLPRLPPLPREKN</sequence>
<evidence type="ECO:0000256" key="1">
    <source>
        <dbReference type="SAM" id="MobiDB-lite"/>
    </source>
</evidence>
<dbReference type="EMBL" id="JBAMMX010000017">
    <property type="protein sequence ID" value="KAK6923931.1"/>
    <property type="molecule type" value="Genomic_DNA"/>
</dbReference>
<dbReference type="PANTHER" id="PTHR33696">
    <property type="entry name" value="T22J18.15-RELATED"/>
    <property type="match status" value="1"/>
</dbReference>
<reference evidence="3 4" key="1">
    <citation type="submission" date="2023-12" db="EMBL/GenBank/DDBJ databases">
        <title>A high-quality genome assembly for Dillenia turbinata (Dilleniales).</title>
        <authorList>
            <person name="Chanderbali A."/>
        </authorList>
    </citation>
    <scope>NUCLEOTIDE SEQUENCE [LARGE SCALE GENOMIC DNA]</scope>
    <source>
        <strain evidence="3">LSX21</strain>
        <tissue evidence="3">Leaf</tissue>
    </source>
</reference>
<evidence type="ECO:0000313" key="3">
    <source>
        <dbReference type="EMBL" id="KAK6923934.1"/>
    </source>
</evidence>
<gene>
    <name evidence="2" type="ORF">RJ641_010131</name>
    <name evidence="3" type="ORF">RJ641_010134</name>
</gene>
<organism evidence="3 4">
    <name type="scientific">Dillenia turbinata</name>
    <dbReference type="NCBI Taxonomy" id="194707"/>
    <lineage>
        <taxon>Eukaryota</taxon>
        <taxon>Viridiplantae</taxon>
        <taxon>Streptophyta</taxon>
        <taxon>Embryophyta</taxon>
        <taxon>Tracheophyta</taxon>
        <taxon>Spermatophyta</taxon>
        <taxon>Magnoliopsida</taxon>
        <taxon>eudicotyledons</taxon>
        <taxon>Gunneridae</taxon>
        <taxon>Pentapetalae</taxon>
        <taxon>Dilleniales</taxon>
        <taxon>Dilleniaceae</taxon>
        <taxon>Dillenia</taxon>
    </lineage>
</organism>
<accession>A0AAN8UZX5</accession>
<name>A0AAN8UZX5_9MAGN</name>
<feature type="region of interest" description="Disordered" evidence="1">
    <location>
        <begin position="61"/>
        <end position="106"/>
    </location>
</feature>
<dbReference type="EMBL" id="JBAMMX010000017">
    <property type="protein sequence ID" value="KAK6923934.1"/>
    <property type="molecule type" value="Genomic_DNA"/>
</dbReference>
<dbReference type="AlphaFoldDB" id="A0AAN8UZX5"/>
<comment type="caution">
    <text evidence="3">The sequence shown here is derived from an EMBL/GenBank/DDBJ whole genome shotgun (WGS) entry which is preliminary data.</text>
</comment>
<dbReference type="Proteomes" id="UP001370490">
    <property type="component" value="Unassembled WGS sequence"/>
</dbReference>
<keyword evidence="4" id="KW-1185">Reference proteome</keyword>
<evidence type="ECO:0000313" key="4">
    <source>
        <dbReference type="Proteomes" id="UP001370490"/>
    </source>
</evidence>
<proteinExistence type="predicted"/>
<evidence type="ECO:0000313" key="2">
    <source>
        <dbReference type="EMBL" id="KAK6923931.1"/>
    </source>
</evidence>